<name>A0A5J4VCI4_9EUKA</name>
<dbReference type="Proteomes" id="UP000324800">
    <property type="component" value="Unassembled WGS sequence"/>
</dbReference>
<protein>
    <submittedName>
        <fullName evidence="1">Uncharacterized protein</fullName>
    </submittedName>
</protein>
<organism evidence="1 2">
    <name type="scientific">Streblomastix strix</name>
    <dbReference type="NCBI Taxonomy" id="222440"/>
    <lineage>
        <taxon>Eukaryota</taxon>
        <taxon>Metamonada</taxon>
        <taxon>Preaxostyla</taxon>
        <taxon>Oxymonadida</taxon>
        <taxon>Streblomastigidae</taxon>
        <taxon>Streblomastix</taxon>
    </lineage>
</organism>
<comment type="caution">
    <text evidence="1">The sequence shown here is derived from an EMBL/GenBank/DDBJ whole genome shotgun (WGS) entry which is preliminary data.</text>
</comment>
<reference evidence="1 2" key="1">
    <citation type="submission" date="2019-03" db="EMBL/GenBank/DDBJ databases">
        <title>Single cell metagenomics reveals metabolic interactions within the superorganism composed of flagellate Streblomastix strix and complex community of Bacteroidetes bacteria on its surface.</title>
        <authorList>
            <person name="Treitli S.C."/>
            <person name="Kolisko M."/>
            <person name="Husnik F."/>
            <person name="Keeling P."/>
            <person name="Hampl V."/>
        </authorList>
    </citation>
    <scope>NUCLEOTIDE SEQUENCE [LARGE SCALE GENOMIC DNA]</scope>
    <source>
        <strain evidence="1">ST1C</strain>
    </source>
</reference>
<proteinExistence type="predicted"/>
<gene>
    <name evidence="1" type="ORF">EZS28_024186</name>
</gene>
<accession>A0A5J4VCI4</accession>
<evidence type="ECO:0000313" key="1">
    <source>
        <dbReference type="EMBL" id="KAA6380288.1"/>
    </source>
</evidence>
<evidence type="ECO:0000313" key="2">
    <source>
        <dbReference type="Proteomes" id="UP000324800"/>
    </source>
</evidence>
<dbReference type="EMBL" id="SNRW01007991">
    <property type="protein sequence ID" value="KAA6380288.1"/>
    <property type="molecule type" value="Genomic_DNA"/>
</dbReference>
<dbReference type="AlphaFoldDB" id="A0A5J4VCI4"/>
<sequence length="76" mass="8929">MGDTLSFFALTTQSIYQLAKDIDFETRFEELIIIFSVLDQRSKSASANVLMPNIRSYRFHMEHREAILHSINEYNN</sequence>